<dbReference type="Pfam" id="PF08904">
    <property type="entry name" value="EipB_like"/>
    <property type="match status" value="1"/>
</dbReference>
<name>A0A2U1V5Q1_9PROT</name>
<organism evidence="2 3">
    <name type="scientific">Teichococcus aestuarii</name>
    <dbReference type="NCBI Taxonomy" id="568898"/>
    <lineage>
        <taxon>Bacteria</taxon>
        <taxon>Pseudomonadati</taxon>
        <taxon>Pseudomonadota</taxon>
        <taxon>Alphaproteobacteria</taxon>
        <taxon>Acetobacterales</taxon>
        <taxon>Roseomonadaceae</taxon>
        <taxon>Roseomonas</taxon>
    </lineage>
</organism>
<dbReference type="InterPro" id="IPR015000">
    <property type="entry name" value="EipB-like"/>
</dbReference>
<evidence type="ECO:0000313" key="3">
    <source>
        <dbReference type="Proteomes" id="UP000245048"/>
    </source>
</evidence>
<gene>
    <name evidence="2" type="ORF">CR165_08620</name>
</gene>
<dbReference type="EMBL" id="PDOA01000004">
    <property type="protein sequence ID" value="PWC29225.1"/>
    <property type="molecule type" value="Genomic_DNA"/>
</dbReference>
<evidence type="ECO:0008006" key="4">
    <source>
        <dbReference type="Google" id="ProtNLM"/>
    </source>
</evidence>
<evidence type="ECO:0000256" key="1">
    <source>
        <dbReference type="SAM" id="SignalP"/>
    </source>
</evidence>
<dbReference type="Proteomes" id="UP000245048">
    <property type="component" value="Unassembled WGS sequence"/>
</dbReference>
<sequence>MRLRDFLAGPRSLPALALLAALGAAGPSWPGAAQAPAAPARPEAARPEPGKAVLEMAPHRAAYRLTLDRARQGSEVIQAEGAMLFEVMDACDGWTTRQRLQLVVADRAGQTVETASDYSTWESKDGRRLRFTLTQTAQGAVTQRISGEAELEPGGKGGTVTYEAPSASQASLPPGTLLPMAHTIRTLEMARAGQRMLVTPLFDGTSEEGAQDSTTLLSSWTPAPAEPRFPLMAGQASARMRIAFFGKDAAAGASAPEYEVGLRYYANGVADEMKMDFGDFAVDAAMQSLEPLPGHC</sequence>
<evidence type="ECO:0000313" key="2">
    <source>
        <dbReference type="EMBL" id="PWC29225.1"/>
    </source>
</evidence>
<protein>
    <recommendedName>
        <fullName evidence="4">DUF1849 domain-containing protein</fullName>
    </recommendedName>
</protein>
<keyword evidence="1" id="KW-0732">Signal</keyword>
<proteinExistence type="predicted"/>
<dbReference type="RefSeq" id="WP_109516565.1">
    <property type="nucleotide sequence ID" value="NZ_PDOA01000004.1"/>
</dbReference>
<feature type="chain" id="PRO_5015688715" description="DUF1849 domain-containing protein" evidence="1">
    <location>
        <begin position="31"/>
        <end position="296"/>
    </location>
</feature>
<dbReference type="AlphaFoldDB" id="A0A2U1V5Q1"/>
<dbReference type="OrthoDB" id="9815514at2"/>
<feature type="signal peptide" evidence="1">
    <location>
        <begin position="1"/>
        <end position="30"/>
    </location>
</feature>
<accession>A0A2U1V5Q1</accession>
<reference evidence="3" key="1">
    <citation type="submission" date="2017-10" db="EMBL/GenBank/DDBJ databases">
        <authorList>
            <person name="Toshchakov S.V."/>
            <person name="Goeva M.A."/>
        </authorList>
    </citation>
    <scope>NUCLEOTIDE SEQUENCE [LARGE SCALE GENOMIC DNA]</scope>
    <source>
        <strain evidence="3">JR1/69-1-13</strain>
    </source>
</reference>
<keyword evidence="3" id="KW-1185">Reference proteome</keyword>
<comment type="caution">
    <text evidence="2">The sequence shown here is derived from an EMBL/GenBank/DDBJ whole genome shotgun (WGS) entry which is preliminary data.</text>
</comment>